<dbReference type="InterPro" id="IPR005625">
    <property type="entry name" value="PepSY-ass_TM"/>
</dbReference>
<accession>A0A6J4GDN2</accession>
<name>A0A6J4GDN2_9FLAO</name>
<dbReference type="PANTHER" id="PTHR34219">
    <property type="entry name" value="IRON-REGULATED INNER MEMBRANE PROTEIN-RELATED"/>
    <property type="match status" value="1"/>
</dbReference>
<organism evidence="2 3">
    <name type="scientific">Flavobacterium bizetiae</name>
    <dbReference type="NCBI Taxonomy" id="2704140"/>
    <lineage>
        <taxon>Bacteria</taxon>
        <taxon>Pseudomonadati</taxon>
        <taxon>Bacteroidota</taxon>
        <taxon>Flavobacteriia</taxon>
        <taxon>Flavobacteriales</taxon>
        <taxon>Flavobacteriaceae</taxon>
        <taxon>Flavobacterium</taxon>
    </lineage>
</organism>
<dbReference type="EMBL" id="CADCSU010000068">
    <property type="protein sequence ID" value="CAA9197225.1"/>
    <property type="molecule type" value="Genomic_DNA"/>
</dbReference>
<gene>
    <name evidence="2" type="ORF">FLA105534_01527</name>
</gene>
<dbReference type="RefSeq" id="WP_173970202.1">
    <property type="nucleotide sequence ID" value="NZ_CADCSU010000068.1"/>
</dbReference>
<evidence type="ECO:0000313" key="3">
    <source>
        <dbReference type="Proteomes" id="UP000479938"/>
    </source>
</evidence>
<keyword evidence="1" id="KW-1133">Transmembrane helix</keyword>
<dbReference type="Pfam" id="PF03929">
    <property type="entry name" value="PepSY_TM"/>
    <property type="match status" value="1"/>
</dbReference>
<proteinExistence type="predicted"/>
<evidence type="ECO:0000313" key="2">
    <source>
        <dbReference type="EMBL" id="CAA9197225.1"/>
    </source>
</evidence>
<dbReference type="AlphaFoldDB" id="A0A6J4GDN2"/>
<reference evidence="2 3" key="1">
    <citation type="submission" date="2020-02" db="EMBL/GenBank/DDBJ databases">
        <authorList>
            <person name="Criscuolo A."/>
        </authorList>
    </citation>
    <scope>NUCLEOTIDE SEQUENCE [LARGE SCALE GENOMIC DNA]</scope>
    <source>
        <strain evidence="2">CIP105534</strain>
    </source>
</reference>
<dbReference type="Proteomes" id="UP000479938">
    <property type="component" value="Unassembled WGS sequence"/>
</dbReference>
<feature type="transmembrane region" description="Helical" evidence="1">
    <location>
        <begin position="12"/>
        <end position="32"/>
    </location>
</feature>
<keyword evidence="3" id="KW-1185">Reference proteome</keyword>
<evidence type="ECO:0000256" key="1">
    <source>
        <dbReference type="SAM" id="Phobius"/>
    </source>
</evidence>
<keyword evidence="1" id="KW-0812">Transmembrane</keyword>
<sequence length="148" mass="17349">MRKILNKIHLWFGLVTGLVVFISMLDASIFVWEEELSAWYHKDKIFVPQVKNTILPLDSLYKSIRIKHPLADYAIIDHDPKKSYVFTSYEENTVSHWTAASDCKSYSNIYINQYTGKELGEVNLRYDWIFDLRVLHENLLLTYDGLAS</sequence>
<evidence type="ECO:0008006" key="4">
    <source>
        <dbReference type="Google" id="ProtNLM"/>
    </source>
</evidence>
<keyword evidence="1" id="KW-0472">Membrane</keyword>
<protein>
    <recommendedName>
        <fullName evidence="4">PepSY domain-containing protein</fullName>
    </recommendedName>
</protein>